<gene>
    <name evidence="6" type="ORF">COCON_G00187540</name>
</gene>
<dbReference type="Pfam" id="PF03985">
    <property type="entry name" value="Paf1"/>
    <property type="match status" value="1"/>
</dbReference>
<feature type="compositionally biased region" description="Low complexity" evidence="5">
    <location>
        <begin position="520"/>
        <end position="530"/>
    </location>
</feature>
<dbReference type="GO" id="GO:0003682">
    <property type="term" value="F:chromatin binding"/>
    <property type="evidence" value="ECO:0007669"/>
    <property type="project" value="TreeGrafter"/>
</dbReference>
<feature type="compositionally biased region" description="Acidic residues" evidence="5">
    <location>
        <begin position="488"/>
        <end position="497"/>
    </location>
</feature>
<feature type="compositionally biased region" description="Basic and acidic residues" evidence="5">
    <location>
        <begin position="452"/>
        <end position="461"/>
    </location>
</feature>
<dbReference type="GO" id="GO:0000993">
    <property type="term" value="F:RNA polymerase II complex binding"/>
    <property type="evidence" value="ECO:0007669"/>
    <property type="project" value="TreeGrafter"/>
</dbReference>
<keyword evidence="7" id="KW-1185">Reference proteome</keyword>
<feature type="compositionally biased region" description="Basic and acidic residues" evidence="5">
    <location>
        <begin position="508"/>
        <end position="519"/>
    </location>
</feature>
<proteinExistence type="inferred from homology"/>
<protein>
    <recommendedName>
        <fullName evidence="3">RNA polymerase II-associated factor 1 homolog</fullName>
    </recommendedName>
</protein>
<feature type="compositionally biased region" description="Acidic residues" evidence="5">
    <location>
        <begin position="462"/>
        <end position="478"/>
    </location>
</feature>
<evidence type="ECO:0000313" key="6">
    <source>
        <dbReference type="EMBL" id="KAJ8256602.1"/>
    </source>
</evidence>
<feature type="region of interest" description="Disordered" evidence="5">
    <location>
        <begin position="1"/>
        <end position="23"/>
    </location>
</feature>
<feature type="compositionally biased region" description="Basic and acidic residues" evidence="5">
    <location>
        <begin position="386"/>
        <end position="401"/>
    </location>
</feature>
<dbReference type="OrthoDB" id="10260285at2759"/>
<evidence type="ECO:0000256" key="5">
    <source>
        <dbReference type="SAM" id="MobiDB-lite"/>
    </source>
</evidence>
<feature type="compositionally biased region" description="Basic and acidic residues" evidence="5">
    <location>
        <begin position="360"/>
        <end position="374"/>
    </location>
</feature>
<evidence type="ECO:0000313" key="7">
    <source>
        <dbReference type="Proteomes" id="UP001152803"/>
    </source>
</evidence>
<evidence type="ECO:0000256" key="2">
    <source>
        <dbReference type="ARBA" id="ARBA00007560"/>
    </source>
</evidence>
<name>A0A9Q1D358_CONCO</name>
<dbReference type="AlphaFoldDB" id="A0A9Q1D358"/>
<reference evidence="6" key="1">
    <citation type="journal article" date="2023" name="Science">
        <title>Genome structures resolve the early diversification of teleost fishes.</title>
        <authorList>
            <person name="Parey E."/>
            <person name="Louis A."/>
            <person name="Montfort J."/>
            <person name="Bouchez O."/>
            <person name="Roques C."/>
            <person name="Iampietro C."/>
            <person name="Lluch J."/>
            <person name="Castinel A."/>
            <person name="Donnadieu C."/>
            <person name="Desvignes T."/>
            <person name="Floi Bucao C."/>
            <person name="Jouanno E."/>
            <person name="Wen M."/>
            <person name="Mejri S."/>
            <person name="Dirks R."/>
            <person name="Jansen H."/>
            <person name="Henkel C."/>
            <person name="Chen W.J."/>
            <person name="Zahm M."/>
            <person name="Cabau C."/>
            <person name="Klopp C."/>
            <person name="Thompson A.W."/>
            <person name="Robinson-Rechavi M."/>
            <person name="Braasch I."/>
            <person name="Lecointre G."/>
            <person name="Bobe J."/>
            <person name="Postlethwait J.H."/>
            <person name="Berthelot C."/>
            <person name="Roest Crollius H."/>
            <person name="Guiguen Y."/>
        </authorList>
    </citation>
    <scope>NUCLEOTIDE SEQUENCE</scope>
    <source>
        <strain evidence="6">Concon-B</strain>
    </source>
</reference>
<comment type="similarity">
    <text evidence="2">Belongs to the PAF1 family.</text>
</comment>
<dbReference type="PANTHER" id="PTHR23188">
    <property type="entry name" value="RNA POLYMERASE II-ASSOCIATED FACTOR 1 HOMOLOG"/>
    <property type="match status" value="1"/>
</dbReference>
<dbReference type="Proteomes" id="UP001152803">
    <property type="component" value="Unassembled WGS sequence"/>
</dbReference>
<dbReference type="GO" id="GO:0016593">
    <property type="term" value="C:Cdc73/Paf1 complex"/>
    <property type="evidence" value="ECO:0007669"/>
    <property type="project" value="InterPro"/>
</dbReference>
<sequence>MAPTIQTQAQREDGHRSTSHRTVPERSGVVCRVKYCNGLPDIPFDPKFITYPFDQHRFVQYKATSLEKQHKHELLTEPDLGVTIDLINPDTYRIDPNILLDPADEKLLEEDIQAPSSSKRSQQHAKVVPWMRKTEYISTEFNRYGVSNEKVEVKIGVSVKQQFTEEEIYKDRDSQIAAIEKTFEDAQKTITQHYSKPRVTPVEVLPVFPDFKMWINPCAQVIFDSDPAPKDISGPAGVDMMSQAMIRGMMDEEGNQFVAYFLPNEDTMRKRKRDSEEDVDYMPEELYDYKIAREYNWNVKNKASKGYEENYFFIFRDGDGVYYNELETRVRLSKRRAKAGAQSTTNAVLVCKHRDMNEKELEAQEARKAQLENHEPEDEEEDMDLEKDVQDSGDEKEKGSESENSGSESERDEEEEEGSRRGEEEEEEEDEDEEGGKRRRLRKGSGSGSDSGDDRQAREMRDEEEIFGSDDDSDDEEEPKNGNRSSGSEDEEEEEEGGGGGRRSRSRSSSEHSDVERHSGSASEQASDSSEASDSE</sequence>
<keyword evidence="4" id="KW-0539">Nucleus</keyword>
<evidence type="ECO:0000256" key="1">
    <source>
        <dbReference type="ARBA" id="ARBA00004123"/>
    </source>
</evidence>
<accession>A0A9Q1D358</accession>
<evidence type="ECO:0000256" key="3">
    <source>
        <dbReference type="ARBA" id="ARBA00020462"/>
    </source>
</evidence>
<dbReference type="EMBL" id="JAFJMO010000014">
    <property type="protein sequence ID" value="KAJ8256602.1"/>
    <property type="molecule type" value="Genomic_DNA"/>
</dbReference>
<feature type="region of interest" description="Disordered" evidence="5">
    <location>
        <begin position="360"/>
        <end position="536"/>
    </location>
</feature>
<dbReference type="PANTHER" id="PTHR23188:SF12">
    <property type="entry name" value="RNA POLYMERASE II-ASSOCIATED FACTOR 1 HOMOLOG"/>
    <property type="match status" value="1"/>
</dbReference>
<comment type="subcellular location">
    <subcellularLocation>
        <location evidence="1">Nucleus</location>
    </subcellularLocation>
</comment>
<dbReference type="InterPro" id="IPR007133">
    <property type="entry name" value="RNA_pol_II-assoc_Paf1"/>
</dbReference>
<feature type="compositionally biased region" description="Acidic residues" evidence="5">
    <location>
        <begin position="424"/>
        <end position="434"/>
    </location>
</feature>
<organism evidence="6 7">
    <name type="scientific">Conger conger</name>
    <name type="common">Conger eel</name>
    <name type="synonym">Muraena conger</name>
    <dbReference type="NCBI Taxonomy" id="82655"/>
    <lineage>
        <taxon>Eukaryota</taxon>
        <taxon>Metazoa</taxon>
        <taxon>Chordata</taxon>
        <taxon>Craniata</taxon>
        <taxon>Vertebrata</taxon>
        <taxon>Euteleostomi</taxon>
        <taxon>Actinopterygii</taxon>
        <taxon>Neopterygii</taxon>
        <taxon>Teleostei</taxon>
        <taxon>Anguilliformes</taxon>
        <taxon>Congridae</taxon>
        <taxon>Conger</taxon>
    </lineage>
</organism>
<comment type="caution">
    <text evidence="6">The sequence shown here is derived from an EMBL/GenBank/DDBJ whole genome shotgun (WGS) entry which is preliminary data.</text>
</comment>
<feature type="compositionally biased region" description="Acidic residues" evidence="5">
    <location>
        <begin position="375"/>
        <end position="385"/>
    </location>
</feature>
<evidence type="ECO:0000256" key="4">
    <source>
        <dbReference type="ARBA" id="ARBA00023242"/>
    </source>
</evidence>
<dbReference type="GO" id="GO:0006368">
    <property type="term" value="P:transcription elongation by RNA polymerase II"/>
    <property type="evidence" value="ECO:0007669"/>
    <property type="project" value="InterPro"/>
</dbReference>